<feature type="non-terminal residue" evidence="9">
    <location>
        <position position="344"/>
    </location>
</feature>
<evidence type="ECO:0000256" key="6">
    <source>
        <dbReference type="PROSITE-ProRule" id="PRU00146"/>
    </source>
</evidence>
<dbReference type="AlphaFoldDB" id="A0A1E4SLG3"/>
<evidence type="ECO:0000256" key="5">
    <source>
        <dbReference type="ARBA" id="ARBA00023242"/>
    </source>
</evidence>
<keyword evidence="7" id="KW-0175">Coiled coil</keyword>
<dbReference type="PANTHER" id="PTHR46174">
    <property type="entry name" value="CXXC-TYPE ZINC FINGER PROTEIN 1"/>
    <property type="match status" value="1"/>
</dbReference>
<dbReference type="SUPFAM" id="SSF57903">
    <property type="entry name" value="FYVE/PHD zinc finger"/>
    <property type="match status" value="1"/>
</dbReference>
<reference evidence="10" key="1">
    <citation type="submission" date="2016-05" db="EMBL/GenBank/DDBJ databases">
        <title>Comparative genomics of biotechnologically important yeasts.</title>
        <authorList>
            <consortium name="DOE Joint Genome Institute"/>
            <person name="Riley R."/>
            <person name="Haridas S."/>
            <person name="Wolfe K.H."/>
            <person name="Lopes M.R."/>
            <person name="Hittinger C.T."/>
            <person name="Goker M."/>
            <person name="Salamov A."/>
            <person name="Wisecaver J."/>
            <person name="Long T.M."/>
            <person name="Aerts A.L."/>
            <person name="Barry K."/>
            <person name="Choi C."/>
            <person name="Clum A."/>
            <person name="Coughlan A.Y."/>
            <person name="Deshpande S."/>
            <person name="Douglass A.P."/>
            <person name="Hanson S.J."/>
            <person name="Klenk H.-P."/>
            <person name="Labutti K."/>
            <person name="Lapidus A."/>
            <person name="Lindquist E."/>
            <person name="Lipzen A."/>
            <person name="Meier-Kolthoff J.P."/>
            <person name="Ohm R.A."/>
            <person name="Otillar R.P."/>
            <person name="Pangilinan J."/>
            <person name="Peng Y."/>
            <person name="Rokas A."/>
            <person name="Rosa C.A."/>
            <person name="Scheuner C."/>
            <person name="Sibirny A.A."/>
            <person name="Slot J.C."/>
            <person name="Stielow J.B."/>
            <person name="Sun H."/>
            <person name="Kurtzman C.P."/>
            <person name="Blackwell M."/>
            <person name="Grigoriev I.V."/>
            <person name="Jeffries T.W."/>
        </authorList>
    </citation>
    <scope>NUCLEOTIDE SEQUENCE [LARGE SCALE GENOMIC DNA]</scope>
    <source>
        <strain evidence="10">NRRL Y-17324</strain>
    </source>
</reference>
<dbReference type="GO" id="GO:0048188">
    <property type="term" value="C:Set1C/COMPASS complex"/>
    <property type="evidence" value="ECO:0007669"/>
    <property type="project" value="InterPro"/>
</dbReference>
<proteinExistence type="predicted"/>
<keyword evidence="4" id="KW-0862">Zinc</keyword>
<organism evidence="9 10">
    <name type="scientific">Suhomyces tanzawaensis NRRL Y-17324</name>
    <dbReference type="NCBI Taxonomy" id="984487"/>
    <lineage>
        <taxon>Eukaryota</taxon>
        <taxon>Fungi</taxon>
        <taxon>Dikarya</taxon>
        <taxon>Ascomycota</taxon>
        <taxon>Saccharomycotina</taxon>
        <taxon>Pichiomycetes</taxon>
        <taxon>Debaryomycetaceae</taxon>
        <taxon>Suhomyces</taxon>
    </lineage>
</organism>
<dbReference type="RefSeq" id="XP_020065475.1">
    <property type="nucleotide sequence ID" value="XM_020208788.1"/>
</dbReference>
<keyword evidence="2" id="KW-0479">Metal-binding</keyword>
<dbReference type="InterPro" id="IPR013083">
    <property type="entry name" value="Znf_RING/FYVE/PHD"/>
</dbReference>
<evidence type="ECO:0000256" key="1">
    <source>
        <dbReference type="ARBA" id="ARBA00004123"/>
    </source>
</evidence>
<dbReference type="PANTHER" id="PTHR46174:SF1">
    <property type="entry name" value="CXXC-TYPE ZINC FINGER PROTEIN 1"/>
    <property type="match status" value="1"/>
</dbReference>
<dbReference type="GO" id="GO:0008270">
    <property type="term" value="F:zinc ion binding"/>
    <property type="evidence" value="ECO:0007669"/>
    <property type="project" value="UniProtKB-KW"/>
</dbReference>
<dbReference type="GeneID" id="30982924"/>
<dbReference type="InterPro" id="IPR019786">
    <property type="entry name" value="Zinc_finger_PHD-type_CS"/>
</dbReference>
<feature type="domain" description="PHD-type" evidence="8">
    <location>
        <begin position="25"/>
        <end position="75"/>
    </location>
</feature>
<name>A0A1E4SLG3_9ASCO</name>
<keyword evidence="5" id="KW-0539">Nucleus</keyword>
<evidence type="ECO:0000313" key="10">
    <source>
        <dbReference type="Proteomes" id="UP000094285"/>
    </source>
</evidence>
<evidence type="ECO:0000259" key="8">
    <source>
        <dbReference type="PROSITE" id="PS50016"/>
    </source>
</evidence>
<keyword evidence="10" id="KW-1185">Reference proteome</keyword>
<dbReference type="InterPro" id="IPR019787">
    <property type="entry name" value="Znf_PHD-finger"/>
</dbReference>
<dbReference type="Proteomes" id="UP000094285">
    <property type="component" value="Unassembled WGS sequence"/>
</dbReference>
<evidence type="ECO:0000256" key="3">
    <source>
        <dbReference type="ARBA" id="ARBA00022771"/>
    </source>
</evidence>
<keyword evidence="3 6" id="KW-0863">Zinc-finger</keyword>
<gene>
    <name evidence="9" type="ORF">CANTADRAFT_39182</name>
</gene>
<dbReference type="Gene3D" id="3.30.40.10">
    <property type="entry name" value="Zinc/RING finger domain, C3HC4 (zinc finger)"/>
    <property type="match status" value="1"/>
</dbReference>
<dbReference type="STRING" id="984487.A0A1E4SLG3"/>
<dbReference type="InterPro" id="IPR001965">
    <property type="entry name" value="Znf_PHD"/>
</dbReference>
<dbReference type="PROSITE" id="PS50016">
    <property type="entry name" value="ZF_PHD_2"/>
    <property type="match status" value="1"/>
</dbReference>
<dbReference type="InterPro" id="IPR037869">
    <property type="entry name" value="Spp1/CFP1"/>
</dbReference>
<feature type="non-terminal residue" evidence="9">
    <location>
        <position position="1"/>
    </location>
</feature>
<dbReference type="Pfam" id="PF00628">
    <property type="entry name" value="PHD"/>
    <property type="match status" value="1"/>
</dbReference>
<dbReference type="OrthoDB" id="436852at2759"/>
<accession>A0A1E4SLG3</accession>
<dbReference type="GO" id="GO:0045893">
    <property type="term" value="P:positive regulation of DNA-templated transcription"/>
    <property type="evidence" value="ECO:0007669"/>
    <property type="project" value="TreeGrafter"/>
</dbReference>
<dbReference type="PROSITE" id="PS01359">
    <property type="entry name" value="ZF_PHD_1"/>
    <property type="match status" value="1"/>
</dbReference>
<comment type="subcellular location">
    <subcellularLocation>
        <location evidence="1">Nucleus</location>
    </subcellularLocation>
</comment>
<dbReference type="InterPro" id="IPR011011">
    <property type="entry name" value="Znf_FYVE_PHD"/>
</dbReference>
<evidence type="ECO:0000256" key="4">
    <source>
        <dbReference type="ARBA" id="ARBA00022833"/>
    </source>
</evidence>
<evidence type="ECO:0000256" key="2">
    <source>
        <dbReference type="ARBA" id="ARBA00022723"/>
    </source>
</evidence>
<evidence type="ECO:0000313" key="9">
    <source>
        <dbReference type="EMBL" id="ODV80353.1"/>
    </source>
</evidence>
<dbReference type="EMBL" id="KV453911">
    <property type="protein sequence ID" value="ODV80353.1"/>
    <property type="molecule type" value="Genomic_DNA"/>
</dbReference>
<dbReference type="SMART" id="SM00249">
    <property type="entry name" value="PHD"/>
    <property type="match status" value="1"/>
</dbReference>
<evidence type="ECO:0000256" key="7">
    <source>
        <dbReference type="SAM" id="Coils"/>
    </source>
</evidence>
<protein>
    <recommendedName>
        <fullName evidence="8">PHD-type domain-containing protein</fullName>
    </recommendedName>
</protein>
<feature type="coiled-coil region" evidence="7">
    <location>
        <begin position="309"/>
        <end position="336"/>
    </location>
</feature>
<sequence>ESPEELARQYKKYQNAAKFDYNSEEVFCVCRKPDHGELMIACDGCEDWFHFKCMNLNAKYSKLVSKFYCKFCHWKGKGTTKWKRKCRLDWCFEPIRTNSKYCSENHGITYMREKLVGRNDSTADLKPSTIKEVLKHTETHQALLHLGALFPELEEVVQFKQTKDISRFPESVREELASINTKLGVLDNSIELYNRKTEYLVLLKEIVKGINDKLTDKNEEKVTSKKKTRQKKIDICLYDKSLNEVKGDAAPFKSILEELTKNSELETTFTDLIQKKLTDETDQDWFENKLCIQDKRKCPRHNGWWNLVNDNLTKKLNELRSRVEKVEKEKEDILRKYSIDIYEN</sequence>